<accession>A0A0F9V2Z2</accession>
<evidence type="ECO:0000256" key="7">
    <source>
        <dbReference type="SAM" id="Phobius"/>
    </source>
</evidence>
<feature type="transmembrane region" description="Helical" evidence="7">
    <location>
        <begin position="74"/>
        <end position="94"/>
    </location>
</feature>
<feature type="transmembrane region" description="Helical" evidence="7">
    <location>
        <begin position="314"/>
        <end position="341"/>
    </location>
</feature>
<name>A0A0F9V2Z2_9ZZZZ</name>
<dbReference type="Pfam" id="PF13440">
    <property type="entry name" value="Polysacc_synt_3"/>
    <property type="match status" value="1"/>
</dbReference>
<feature type="transmembrane region" description="Helical" evidence="7">
    <location>
        <begin position="7"/>
        <end position="29"/>
    </location>
</feature>
<dbReference type="AlphaFoldDB" id="A0A0F9V2Z2"/>
<protein>
    <recommendedName>
        <fullName evidence="9">Polysaccharide biosynthesis protein C-terminal domain-containing protein</fullName>
    </recommendedName>
</protein>
<comment type="subcellular location">
    <subcellularLocation>
        <location evidence="1">Cell membrane</location>
        <topology evidence="1">Multi-pass membrane protein</topology>
    </subcellularLocation>
</comment>
<evidence type="ECO:0000256" key="6">
    <source>
        <dbReference type="ARBA" id="ARBA00023136"/>
    </source>
</evidence>
<feature type="transmembrane region" description="Helical" evidence="7">
    <location>
        <begin position="35"/>
        <end position="54"/>
    </location>
</feature>
<evidence type="ECO:0000256" key="1">
    <source>
        <dbReference type="ARBA" id="ARBA00004651"/>
    </source>
</evidence>
<feature type="transmembrane region" description="Helical" evidence="7">
    <location>
        <begin position="405"/>
        <end position="421"/>
    </location>
</feature>
<dbReference type="InterPro" id="IPR050833">
    <property type="entry name" value="Poly_Biosynth_Transport"/>
</dbReference>
<feature type="transmembrane region" description="Helical" evidence="7">
    <location>
        <begin position="198"/>
        <end position="220"/>
    </location>
</feature>
<keyword evidence="3" id="KW-1003">Cell membrane</keyword>
<feature type="transmembrane region" description="Helical" evidence="7">
    <location>
        <begin position="236"/>
        <end position="254"/>
    </location>
</feature>
<dbReference type="EMBL" id="LAZR01000045">
    <property type="protein sequence ID" value="KKN99635.1"/>
    <property type="molecule type" value="Genomic_DNA"/>
</dbReference>
<evidence type="ECO:0008006" key="9">
    <source>
        <dbReference type="Google" id="ProtNLM"/>
    </source>
</evidence>
<feature type="transmembrane region" description="Helical" evidence="7">
    <location>
        <begin position="106"/>
        <end position="127"/>
    </location>
</feature>
<evidence type="ECO:0000256" key="4">
    <source>
        <dbReference type="ARBA" id="ARBA00022692"/>
    </source>
</evidence>
<dbReference type="PANTHER" id="PTHR30250:SF10">
    <property type="entry name" value="LIPOPOLYSACCHARIDE BIOSYNTHESIS PROTEIN WZXC"/>
    <property type="match status" value="1"/>
</dbReference>
<evidence type="ECO:0000256" key="5">
    <source>
        <dbReference type="ARBA" id="ARBA00022989"/>
    </source>
</evidence>
<reference evidence="8" key="1">
    <citation type="journal article" date="2015" name="Nature">
        <title>Complex archaea that bridge the gap between prokaryotes and eukaryotes.</title>
        <authorList>
            <person name="Spang A."/>
            <person name="Saw J.H."/>
            <person name="Jorgensen S.L."/>
            <person name="Zaremba-Niedzwiedzka K."/>
            <person name="Martijn J."/>
            <person name="Lind A.E."/>
            <person name="van Eijk R."/>
            <person name="Schleper C."/>
            <person name="Guy L."/>
            <person name="Ettema T.J."/>
        </authorList>
    </citation>
    <scope>NUCLEOTIDE SEQUENCE</scope>
</reference>
<dbReference type="PANTHER" id="PTHR30250">
    <property type="entry name" value="PST FAMILY PREDICTED COLANIC ACID TRANSPORTER"/>
    <property type="match status" value="1"/>
</dbReference>
<organism evidence="8">
    <name type="scientific">marine sediment metagenome</name>
    <dbReference type="NCBI Taxonomy" id="412755"/>
    <lineage>
        <taxon>unclassified sequences</taxon>
        <taxon>metagenomes</taxon>
        <taxon>ecological metagenomes</taxon>
    </lineage>
</organism>
<keyword evidence="6 7" id="KW-0472">Membrane</keyword>
<feature type="transmembrane region" description="Helical" evidence="7">
    <location>
        <begin position="286"/>
        <end position="308"/>
    </location>
</feature>
<feature type="transmembrane region" description="Helical" evidence="7">
    <location>
        <begin position="353"/>
        <end position="370"/>
    </location>
</feature>
<evidence type="ECO:0000313" key="8">
    <source>
        <dbReference type="EMBL" id="KKN99635.1"/>
    </source>
</evidence>
<feature type="transmembrane region" description="Helical" evidence="7">
    <location>
        <begin position="427"/>
        <end position="448"/>
    </location>
</feature>
<feature type="transmembrane region" description="Helical" evidence="7">
    <location>
        <begin position="139"/>
        <end position="160"/>
    </location>
</feature>
<sequence length="485" mass="52278">MIRAFSFLLSGNACAAGILLLRTVLISHLINLENFGIGASLVLSLTLIEMLTTLGFQQQIVNAPHGDDPNYHSALHGVAMIRGVFGAGVILVFAPPMADAFGLSHLVWAFQLMAVVPLMQGGVHLDVYRQTRQHKHRAAVWIALAPPLGSLIAVMPLSVLFDDFRIMLGALLVHMALGTLVHHVVAKRPYRLRLNLAITLHSLHFGWPLMASGAVMFLVFNGERAIVGRFLGLEPLALFSMAVSLTLVPSLVLMRSTMSFFLPRLTACGGPNAFAACAVNTLRGHIVLAGVMVAVVSLLGAPFVQYVLDDIYRAALPLLTLMSVAQALRVVKGGCAIVALGKGFRKTELLTDLLRIAFLPLAAWSVIQGASLIRVVQIAALGEGAGMVIALLWMNRVQHVPLRPLGPPMLWLAGTLIWAVLTHEDPLGYRIAGFMMLCAWMAMTLIGIRKILTRKGTDDGLEPPAVPGCLGDNNGLHVRLWSKNS</sequence>
<dbReference type="GO" id="GO:0005886">
    <property type="term" value="C:plasma membrane"/>
    <property type="evidence" value="ECO:0007669"/>
    <property type="project" value="UniProtKB-SubCell"/>
</dbReference>
<comment type="caution">
    <text evidence="8">The sequence shown here is derived from an EMBL/GenBank/DDBJ whole genome shotgun (WGS) entry which is preliminary data.</text>
</comment>
<evidence type="ECO:0000256" key="3">
    <source>
        <dbReference type="ARBA" id="ARBA00022475"/>
    </source>
</evidence>
<gene>
    <name evidence="8" type="ORF">LCGC14_0133810</name>
</gene>
<feature type="transmembrane region" description="Helical" evidence="7">
    <location>
        <begin position="376"/>
        <end position="393"/>
    </location>
</feature>
<keyword evidence="4 7" id="KW-0812">Transmembrane</keyword>
<proteinExistence type="inferred from homology"/>
<evidence type="ECO:0000256" key="2">
    <source>
        <dbReference type="ARBA" id="ARBA00007430"/>
    </source>
</evidence>
<feature type="transmembrane region" description="Helical" evidence="7">
    <location>
        <begin position="166"/>
        <end position="186"/>
    </location>
</feature>
<comment type="similarity">
    <text evidence="2">Belongs to the polysaccharide synthase family.</text>
</comment>
<keyword evidence="5 7" id="KW-1133">Transmembrane helix</keyword>